<proteinExistence type="predicted"/>
<dbReference type="EMBL" id="HBJA01088813">
    <property type="protein sequence ID" value="CAE0819742.1"/>
    <property type="molecule type" value="Transcribed_RNA"/>
</dbReference>
<accession>A0A7S4FYZ4</accession>
<protein>
    <submittedName>
        <fullName evidence="1">Uncharacterized protein</fullName>
    </submittedName>
</protein>
<name>A0A7S4FYZ4_9EUGL</name>
<gene>
    <name evidence="1" type="ORF">EGYM00163_LOCUS30912</name>
</gene>
<organism evidence="1">
    <name type="scientific">Eutreptiella gymnastica</name>
    <dbReference type="NCBI Taxonomy" id="73025"/>
    <lineage>
        <taxon>Eukaryota</taxon>
        <taxon>Discoba</taxon>
        <taxon>Euglenozoa</taxon>
        <taxon>Euglenida</taxon>
        <taxon>Spirocuta</taxon>
        <taxon>Euglenophyceae</taxon>
        <taxon>Eutreptiales</taxon>
        <taxon>Eutreptiaceae</taxon>
        <taxon>Eutreptiella</taxon>
    </lineage>
</organism>
<dbReference type="AlphaFoldDB" id="A0A7S4FYZ4"/>
<sequence>MGHWAMTVCPQHVLGDLEPWPSQRPRVPAGYYRDTAVQIHGNGSGECSVYLPSLARVSTNECERGLPRAVLGDTTREKCPFLFCFFFELSGTIDQCFFSPAQQVQQVR</sequence>
<evidence type="ECO:0000313" key="1">
    <source>
        <dbReference type="EMBL" id="CAE0819742.1"/>
    </source>
</evidence>
<reference evidence="1" key="1">
    <citation type="submission" date="2021-01" db="EMBL/GenBank/DDBJ databases">
        <authorList>
            <person name="Corre E."/>
            <person name="Pelletier E."/>
            <person name="Niang G."/>
            <person name="Scheremetjew M."/>
            <person name="Finn R."/>
            <person name="Kale V."/>
            <person name="Holt S."/>
            <person name="Cochrane G."/>
            <person name="Meng A."/>
            <person name="Brown T."/>
            <person name="Cohen L."/>
        </authorList>
    </citation>
    <scope>NUCLEOTIDE SEQUENCE</scope>
    <source>
        <strain evidence="1">CCMP1594</strain>
    </source>
</reference>